<keyword evidence="1" id="KW-1133">Transmembrane helix</keyword>
<dbReference type="Pfam" id="PF13374">
    <property type="entry name" value="TPR_10"/>
    <property type="match status" value="1"/>
</dbReference>
<dbReference type="EMBL" id="JBITGY010000005">
    <property type="protein sequence ID" value="MFI6499843.1"/>
    <property type="molecule type" value="Genomic_DNA"/>
</dbReference>
<keyword evidence="1" id="KW-0812">Transmembrane</keyword>
<feature type="transmembrane region" description="Helical" evidence="1">
    <location>
        <begin position="23"/>
        <end position="42"/>
    </location>
</feature>
<evidence type="ECO:0000313" key="2">
    <source>
        <dbReference type="EMBL" id="MFI6499843.1"/>
    </source>
</evidence>
<accession>A0ABW7YVI4</accession>
<dbReference type="NCBIfam" id="NF040586">
    <property type="entry name" value="FxSxx_TPR"/>
    <property type="match status" value="1"/>
</dbReference>
<evidence type="ECO:0000313" key="3">
    <source>
        <dbReference type="Proteomes" id="UP001612741"/>
    </source>
</evidence>
<dbReference type="RefSeq" id="WP_397083391.1">
    <property type="nucleotide sequence ID" value="NZ_JBITGY010000005.1"/>
</dbReference>
<dbReference type="PANTHER" id="PTHR35205:SF1">
    <property type="entry name" value="ZU5 DOMAIN-CONTAINING PROTEIN"/>
    <property type="match status" value="1"/>
</dbReference>
<dbReference type="InterPro" id="IPR027417">
    <property type="entry name" value="P-loop_NTPase"/>
</dbReference>
<name>A0ABW7YVI4_9ACTN</name>
<evidence type="ECO:0000256" key="1">
    <source>
        <dbReference type="SAM" id="Phobius"/>
    </source>
</evidence>
<keyword evidence="3" id="KW-1185">Reference proteome</keyword>
<reference evidence="2 3" key="1">
    <citation type="submission" date="2024-10" db="EMBL/GenBank/DDBJ databases">
        <title>The Natural Products Discovery Center: Release of the First 8490 Sequenced Strains for Exploring Actinobacteria Biosynthetic Diversity.</title>
        <authorList>
            <person name="Kalkreuter E."/>
            <person name="Kautsar S.A."/>
            <person name="Yang D."/>
            <person name="Bader C.D."/>
            <person name="Teijaro C.N."/>
            <person name="Fluegel L."/>
            <person name="Davis C.M."/>
            <person name="Simpson J.R."/>
            <person name="Lauterbach L."/>
            <person name="Steele A.D."/>
            <person name="Gui C."/>
            <person name="Meng S."/>
            <person name="Li G."/>
            <person name="Viehrig K."/>
            <person name="Ye F."/>
            <person name="Su P."/>
            <person name="Kiefer A.F."/>
            <person name="Nichols A."/>
            <person name="Cepeda A.J."/>
            <person name="Yan W."/>
            <person name="Fan B."/>
            <person name="Jiang Y."/>
            <person name="Adhikari A."/>
            <person name="Zheng C.-J."/>
            <person name="Schuster L."/>
            <person name="Cowan T.M."/>
            <person name="Smanski M.J."/>
            <person name="Chevrette M.G."/>
            <person name="De Carvalho L.P.S."/>
            <person name="Shen B."/>
        </authorList>
    </citation>
    <scope>NUCLEOTIDE SEQUENCE [LARGE SCALE GENOMIC DNA]</scope>
    <source>
        <strain evidence="2 3">NPDC050545</strain>
    </source>
</reference>
<dbReference type="Gene3D" id="3.40.50.300">
    <property type="entry name" value="P-loop containing nucleotide triphosphate hydrolases"/>
    <property type="match status" value="1"/>
</dbReference>
<feature type="transmembrane region" description="Helical" evidence="1">
    <location>
        <begin position="54"/>
        <end position="79"/>
    </location>
</feature>
<proteinExistence type="predicted"/>
<dbReference type="Proteomes" id="UP001612741">
    <property type="component" value="Unassembled WGS sequence"/>
</dbReference>
<dbReference type="SMART" id="SM00028">
    <property type="entry name" value="TPR"/>
    <property type="match status" value="4"/>
</dbReference>
<protein>
    <submittedName>
        <fullName evidence="2">FxSxx-COOH system tetratricopeptide repeat protein</fullName>
    </submittedName>
</protein>
<comment type="caution">
    <text evidence="2">The sequence shown here is derived from an EMBL/GenBank/DDBJ whole genome shotgun (WGS) entry which is preliminary data.</text>
</comment>
<organism evidence="2 3">
    <name type="scientific">Nonomuraea typhae</name>
    <dbReference type="NCBI Taxonomy" id="2603600"/>
    <lineage>
        <taxon>Bacteria</taxon>
        <taxon>Bacillati</taxon>
        <taxon>Actinomycetota</taxon>
        <taxon>Actinomycetes</taxon>
        <taxon>Streptosporangiales</taxon>
        <taxon>Streptosporangiaceae</taxon>
        <taxon>Nonomuraea</taxon>
    </lineage>
</organism>
<dbReference type="Gene3D" id="1.25.40.10">
    <property type="entry name" value="Tetratricopeptide repeat domain"/>
    <property type="match status" value="2"/>
</dbReference>
<sequence>MVRGRGEKPLVHDDATRIGPRRLLVVTGGLVLAILAAIGAYAGLAAQNSGLHVAWTAVASTIAGVFAFLTTTAGGYAVLNRQLTPAGGTRSTEIRGGVPPRNNSFTGRTEPMDSIHTSLRAEPARGRVRSCALCGLGGVGKTALAAEYVYRFRSEYPVVWWVRAEHPSVAIEDLSRLFVALTGNTSLDSADVVNQLWPELAAAGPWLLIFDNARSPESLRDLWPTGADGCVIVTSRTNTWSELVDETITVEVFSHQDAIALLRARTRSDDRESAAEVADHLGRLPLALVQAAAYVNESKTTLRHYSDLVQRQMGDIMATRPPSDYNVPVATTWSMSIAEADARAPGARDLLTFCSYLAPERIQRTLPLACVDDLPAELAAVVRNPVRYDLAVAALLHYSLATAEADHIALHRLVQFTVRFSLREEDQLNWAETAIRAMDRRFPRQPADKDTWERCAALTPHVLAAVAHVSRLGSTEPKGDLLMRAGVYHMARDLASSALDLFRMALVDYEHTCGPDSLEVAEICGELARVQHRRADLADALVFSERAIRIKEHRYGATTTRLIPNVAQLGGTLMESARYAEARDSMERALVLAEAAYGPTDQRLLEHLRHLFWLHMKCGRFRSGLRLVERGVDIQARAANPEERAAAFLHEELGHVHQEMGDYESALSHAQRSRDLSATLDGPDSYRALTCETGIATALISLGDHRSAFDIAAHCLEGLSRLQGEDHPDCADALEILGLALHAGGRFSAAMLRFSQAIAIYEHFYGCDHPYVARPLRSLATAQLALGDIGPARAGLDKAEQIILRHSGSRHPEYARILQARSEAYRVSGDTENAAALIREADEILRDARRA</sequence>
<dbReference type="SUPFAM" id="SSF48452">
    <property type="entry name" value="TPR-like"/>
    <property type="match status" value="3"/>
</dbReference>
<dbReference type="PANTHER" id="PTHR35205">
    <property type="entry name" value="NB-ARC AND TPR DOMAIN PROTEIN"/>
    <property type="match status" value="1"/>
</dbReference>
<dbReference type="InterPro" id="IPR011990">
    <property type="entry name" value="TPR-like_helical_dom_sf"/>
</dbReference>
<gene>
    <name evidence="2" type="primary">fxsT</name>
    <name evidence="2" type="ORF">ACIBG2_20810</name>
</gene>
<keyword evidence="1" id="KW-0472">Membrane</keyword>
<dbReference type="Pfam" id="PF13424">
    <property type="entry name" value="TPR_12"/>
    <property type="match status" value="1"/>
</dbReference>
<dbReference type="SUPFAM" id="SSF52540">
    <property type="entry name" value="P-loop containing nucleoside triphosphate hydrolases"/>
    <property type="match status" value="1"/>
</dbReference>
<dbReference type="InterPro" id="IPR019734">
    <property type="entry name" value="TPR_rpt"/>
</dbReference>